<dbReference type="GO" id="GO:0045732">
    <property type="term" value="P:positive regulation of protein catabolic process"/>
    <property type="evidence" value="ECO:0007669"/>
    <property type="project" value="TreeGrafter"/>
</dbReference>
<dbReference type="STRING" id="1817764.A2637_03025"/>
<feature type="region of interest" description="Disordered" evidence="1">
    <location>
        <begin position="97"/>
        <end position="135"/>
    </location>
</feature>
<dbReference type="GO" id="GO:0005829">
    <property type="term" value="C:cytosol"/>
    <property type="evidence" value="ECO:0007669"/>
    <property type="project" value="TreeGrafter"/>
</dbReference>
<dbReference type="Gene3D" id="2.30.30.220">
    <property type="entry name" value="SspB-like"/>
    <property type="match status" value="1"/>
</dbReference>
<evidence type="ECO:0000313" key="3">
    <source>
        <dbReference type="Proteomes" id="UP000179360"/>
    </source>
</evidence>
<dbReference type="SUPFAM" id="SSF101738">
    <property type="entry name" value="SspB-like"/>
    <property type="match status" value="1"/>
</dbReference>
<dbReference type="GO" id="GO:0005840">
    <property type="term" value="C:ribosome"/>
    <property type="evidence" value="ECO:0007669"/>
    <property type="project" value="TreeGrafter"/>
</dbReference>
<gene>
    <name evidence="2" type="ORF">A2637_03025</name>
</gene>
<evidence type="ECO:0000313" key="2">
    <source>
        <dbReference type="EMBL" id="OGI45293.1"/>
    </source>
</evidence>
<dbReference type="EMBL" id="MFSY01000083">
    <property type="protein sequence ID" value="OGI45293.1"/>
    <property type="molecule type" value="Genomic_DNA"/>
</dbReference>
<dbReference type="PIRSF" id="PIRSF005276">
    <property type="entry name" value="SspB"/>
    <property type="match status" value="1"/>
</dbReference>
<evidence type="ECO:0000256" key="1">
    <source>
        <dbReference type="SAM" id="MobiDB-lite"/>
    </source>
</evidence>
<dbReference type="Pfam" id="PF04386">
    <property type="entry name" value="SspB"/>
    <property type="match status" value="1"/>
</dbReference>
<sequence length="135" mass="14522">MHELKSYLVRAVRDWAMDSGLTPHLLVDATVPGVAVPAAFVNNGRIVLNVHPRAIQHFDLDRDCLRFHARFVGRSLPVALPIAAVLAVYAHENGQGVSFPEGKATAPPREPTADAAPAPAPKQPQSKGPTLRIVK</sequence>
<dbReference type="PANTHER" id="PTHR37486:SF1">
    <property type="entry name" value="STRINGENT STARVATION PROTEIN B"/>
    <property type="match status" value="1"/>
</dbReference>
<protein>
    <recommendedName>
        <fullName evidence="4">ClpXP protease specificity-enhancing factor</fullName>
    </recommendedName>
</protein>
<proteinExistence type="predicted"/>
<dbReference type="Proteomes" id="UP000179360">
    <property type="component" value="Unassembled WGS sequence"/>
</dbReference>
<evidence type="ECO:0008006" key="4">
    <source>
        <dbReference type="Google" id="ProtNLM"/>
    </source>
</evidence>
<accession>A0A1F6TJI2</accession>
<dbReference type="InterPro" id="IPR036760">
    <property type="entry name" value="SspB-like_sf"/>
</dbReference>
<dbReference type="PANTHER" id="PTHR37486">
    <property type="entry name" value="STRINGENT STARVATION PROTEIN B"/>
    <property type="match status" value="1"/>
</dbReference>
<dbReference type="AlphaFoldDB" id="A0A1F6TJI2"/>
<organism evidence="2 3">
    <name type="scientific">Candidatus Muproteobacteria bacterium RIFCSPHIGHO2_01_FULL_65_16</name>
    <dbReference type="NCBI Taxonomy" id="1817764"/>
    <lineage>
        <taxon>Bacteria</taxon>
        <taxon>Pseudomonadati</taxon>
        <taxon>Pseudomonadota</taxon>
        <taxon>Candidatus Muproteobacteria</taxon>
    </lineage>
</organism>
<dbReference type="NCBIfam" id="NF008769">
    <property type="entry name" value="PRK11798.2-5"/>
    <property type="match status" value="1"/>
</dbReference>
<name>A0A1F6TJI2_9PROT</name>
<comment type="caution">
    <text evidence="2">The sequence shown here is derived from an EMBL/GenBank/DDBJ whole genome shotgun (WGS) entry which is preliminary data.</text>
</comment>
<dbReference type="InterPro" id="IPR007481">
    <property type="entry name" value="SspB"/>
</dbReference>
<reference evidence="2 3" key="1">
    <citation type="journal article" date="2016" name="Nat. Commun.">
        <title>Thousands of microbial genomes shed light on interconnected biogeochemical processes in an aquifer system.</title>
        <authorList>
            <person name="Anantharaman K."/>
            <person name="Brown C.T."/>
            <person name="Hug L.A."/>
            <person name="Sharon I."/>
            <person name="Castelle C.J."/>
            <person name="Probst A.J."/>
            <person name="Thomas B.C."/>
            <person name="Singh A."/>
            <person name="Wilkins M.J."/>
            <person name="Karaoz U."/>
            <person name="Brodie E.L."/>
            <person name="Williams K.H."/>
            <person name="Hubbard S.S."/>
            <person name="Banfield J.F."/>
        </authorList>
    </citation>
    <scope>NUCLEOTIDE SEQUENCE [LARGE SCALE GENOMIC DNA]</scope>
</reference>